<dbReference type="InterPro" id="IPR052189">
    <property type="entry name" value="L-asp_N-monooxygenase_NS-form"/>
</dbReference>
<evidence type="ECO:0000259" key="1">
    <source>
        <dbReference type="Pfam" id="PF13454"/>
    </source>
</evidence>
<evidence type="ECO:0000313" key="2">
    <source>
        <dbReference type="EMBL" id="RKN71721.1"/>
    </source>
</evidence>
<dbReference type="Pfam" id="PF13454">
    <property type="entry name" value="NAD_binding_9"/>
    <property type="match status" value="1"/>
</dbReference>
<dbReference type="Proteomes" id="UP000270343">
    <property type="component" value="Unassembled WGS sequence"/>
</dbReference>
<protein>
    <recommendedName>
        <fullName evidence="1">FAD-dependent urate hydroxylase HpyO/Asp monooxygenase CreE-like FAD/NAD(P)-binding domain-containing protein</fullName>
    </recommendedName>
</protein>
<keyword evidence="3" id="KW-1185">Reference proteome</keyword>
<dbReference type="Gene3D" id="3.50.50.60">
    <property type="entry name" value="FAD/NAD(P)-binding domain"/>
    <property type="match status" value="1"/>
</dbReference>
<gene>
    <name evidence="2" type="ORF">D7231_17200</name>
</gene>
<proteinExistence type="predicted"/>
<dbReference type="PANTHER" id="PTHR40254">
    <property type="entry name" value="BLR0577 PROTEIN"/>
    <property type="match status" value="1"/>
</dbReference>
<sequence>MPHTTTPASHQQGGLISVLGAKDLGCYARRVNVIKGRGPRSERVRSERVIAVVGAGASGILTTTQLITQAAALSRDYKLRIQLFDHTGELATGPAYGTPHECHILNMRAATMSMYADRPDHFLNWLDSRIPQGNRPASGDAYIPRVQYGAYLREQLHTAVEDAHRHDIEVEFVTARVTDCLPGAGKALVQCGDVVYSCDAAVLCSGDLPGKGLPQLAGSPAYLPSAWQYDDIAGIPSTASVAVIGSSLTAVDVIVLLDALGHQGDIHCFSRLRSLPKVQEAAPTPWKSQYVTEERIEELTGGGARQATLTEVAGLFRQEIELATGAPLDWDAALRSARRPVAETLPEDIRNAAEGRNRWYAALDATGHLAPHLWNRMDDAAKEVFLAKHASLWAMYRHSMPLPNAEKLWRLVRAGQLHAHTGLRAAVAHGGRHTLTCVEDGREREFGADYVVNATGASPDITELDDPLIGNLRQAGRLRPHRHGGVDVDFGTGRLIGLDGTASTPVYFVGPLTRGVHFYTNSVETLRTNSTATARSVLRGLG</sequence>
<name>A0A3B0BH18_9ACTN</name>
<dbReference type="InterPro" id="IPR038732">
    <property type="entry name" value="HpyO/CreE_NAD-binding"/>
</dbReference>
<evidence type="ECO:0000313" key="3">
    <source>
        <dbReference type="Proteomes" id="UP000270343"/>
    </source>
</evidence>
<comment type="caution">
    <text evidence="2">The sequence shown here is derived from an EMBL/GenBank/DDBJ whole genome shotgun (WGS) entry which is preliminary data.</text>
</comment>
<dbReference type="PANTHER" id="PTHR40254:SF1">
    <property type="entry name" value="BLR0577 PROTEIN"/>
    <property type="match status" value="1"/>
</dbReference>
<dbReference type="EMBL" id="RBAM01000006">
    <property type="protein sequence ID" value="RKN71721.1"/>
    <property type="molecule type" value="Genomic_DNA"/>
</dbReference>
<dbReference type="AlphaFoldDB" id="A0A3B0BH18"/>
<dbReference type="InterPro" id="IPR036188">
    <property type="entry name" value="FAD/NAD-bd_sf"/>
</dbReference>
<dbReference type="RefSeq" id="WP_120756331.1">
    <property type="nucleotide sequence ID" value="NZ_RBAM01000006.1"/>
</dbReference>
<reference evidence="2 3" key="1">
    <citation type="journal article" date="2015" name="Antonie Van Leeuwenhoek">
        <title>Streptomyces klenkii sp. nov., isolated from deep marine sediment.</title>
        <authorList>
            <person name="Veyisoglu A."/>
            <person name="Sahin N."/>
        </authorList>
    </citation>
    <scope>NUCLEOTIDE SEQUENCE [LARGE SCALE GENOMIC DNA]</scope>
    <source>
        <strain evidence="2 3">KCTC 29202</strain>
    </source>
</reference>
<accession>A0A3B0BH18</accession>
<feature type="domain" description="FAD-dependent urate hydroxylase HpyO/Asp monooxygenase CreE-like FAD/NAD(P)-binding" evidence="1">
    <location>
        <begin position="51"/>
        <end position="206"/>
    </location>
</feature>
<organism evidence="2 3">
    <name type="scientific">Streptomyces klenkii</name>
    <dbReference type="NCBI Taxonomy" id="1420899"/>
    <lineage>
        <taxon>Bacteria</taxon>
        <taxon>Bacillati</taxon>
        <taxon>Actinomycetota</taxon>
        <taxon>Actinomycetes</taxon>
        <taxon>Kitasatosporales</taxon>
        <taxon>Streptomycetaceae</taxon>
        <taxon>Streptomyces</taxon>
    </lineage>
</organism>
<dbReference type="SUPFAM" id="SSF51905">
    <property type="entry name" value="FAD/NAD(P)-binding domain"/>
    <property type="match status" value="2"/>
</dbReference>